<feature type="region of interest" description="Disordered" evidence="1">
    <location>
        <begin position="29"/>
        <end position="52"/>
    </location>
</feature>
<dbReference type="EMBL" id="KQ947409">
    <property type="protein sequence ID" value="KUJ20709.1"/>
    <property type="molecule type" value="Genomic_DNA"/>
</dbReference>
<dbReference type="InParanoid" id="A0A194XKT8"/>
<dbReference type="STRING" id="149040.A0A194XKT8"/>
<organism evidence="2 3">
    <name type="scientific">Mollisia scopiformis</name>
    <name type="common">Conifer needle endophyte fungus</name>
    <name type="synonym">Phialocephala scopiformis</name>
    <dbReference type="NCBI Taxonomy" id="149040"/>
    <lineage>
        <taxon>Eukaryota</taxon>
        <taxon>Fungi</taxon>
        <taxon>Dikarya</taxon>
        <taxon>Ascomycota</taxon>
        <taxon>Pezizomycotina</taxon>
        <taxon>Leotiomycetes</taxon>
        <taxon>Helotiales</taxon>
        <taxon>Mollisiaceae</taxon>
        <taxon>Mollisia</taxon>
    </lineage>
</organism>
<dbReference type="GeneID" id="28832015"/>
<keyword evidence="3" id="KW-1185">Reference proteome</keyword>
<protein>
    <recommendedName>
        <fullName evidence="4">Apple domain-containing protein</fullName>
    </recommendedName>
</protein>
<dbReference type="Proteomes" id="UP000070700">
    <property type="component" value="Unassembled WGS sequence"/>
</dbReference>
<dbReference type="AlphaFoldDB" id="A0A194XKT8"/>
<accession>A0A194XKT8</accession>
<proteinExistence type="predicted"/>
<sequence>MAVTNAKNRYKDQYCVASTTSTTTTVTATSTTTTTTTTTTTSDSSASTSTSASTITVPTSGFISLDCPALDATTLGITLQSTSLFTVTCGQDFSGPNHDIDILALVVYSLEDCAMACASYNLNWKSTICKAVRFNADLGQVGINYGTCWLKNGTGTIESSNSDTSAGMILQT</sequence>
<dbReference type="KEGG" id="psco:LY89DRAFT_779431"/>
<gene>
    <name evidence="2" type="ORF">LY89DRAFT_779431</name>
</gene>
<name>A0A194XKT8_MOLSC</name>
<dbReference type="RefSeq" id="XP_018075064.1">
    <property type="nucleotide sequence ID" value="XM_018222289.1"/>
</dbReference>
<reference evidence="2 3" key="1">
    <citation type="submission" date="2015-10" db="EMBL/GenBank/DDBJ databases">
        <title>Full genome of DAOMC 229536 Phialocephala scopiformis, a fungal endophyte of spruce producing the potent anti-insectan compound rugulosin.</title>
        <authorList>
            <consortium name="DOE Joint Genome Institute"/>
            <person name="Walker A.K."/>
            <person name="Frasz S.L."/>
            <person name="Seifert K.A."/>
            <person name="Miller J.D."/>
            <person name="Mondo S.J."/>
            <person name="Labutti K."/>
            <person name="Lipzen A."/>
            <person name="Dockter R."/>
            <person name="Kennedy M."/>
            <person name="Grigoriev I.V."/>
            <person name="Spatafora J.W."/>
        </authorList>
    </citation>
    <scope>NUCLEOTIDE SEQUENCE [LARGE SCALE GENOMIC DNA]</scope>
    <source>
        <strain evidence="2 3">CBS 120377</strain>
    </source>
</reference>
<evidence type="ECO:0008006" key="4">
    <source>
        <dbReference type="Google" id="ProtNLM"/>
    </source>
</evidence>
<dbReference type="OrthoDB" id="5358884at2759"/>
<evidence type="ECO:0000313" key="3">
    <source>
        <dbReference type="Proteomes" id="UP000070700"/>
    </source>
</evidence>
<evidence type="ECO:0000313" key="2">
    <source>
        <dbReference type="EMBL" id="KUJ20709.1"/>
    </source>
</evidence>
<evidence type="ECO:0000256" key="1">
    <source>
        <dbReference type="SAM" id="MobiDB-lite"/>
    </source>
</evidence>